<sequence length="63" mass="7639">MERKGGMADNMIQRKKLRKIYKSIMDLKDSRRSPARLEKKKADTAHHRIRQHTHQEEMPKLRE</sequence>
<feature type="compositionally biased region" description="Basic and acidic residues" evidence="1">
    <location>
        <begin position="28"/>
        <end position="46"/>
    </location>
</feature>
<organism evidence="2 3">
    <name type="scientific">Chromobacterium amazonense</name>
    <dbReference type="NCBI Taxonomy" id="1382803"/>
    <lineage>
        <taxon>Bacteria</taxon>
        <taxon>Pseudomonadati</taxon>
        <taxon>Pseudomonadota</taxon>
        <taxon>Betaproteobacteria</taxon>
        <taxon>Neisseriales</taxon>
        <taxon>Chromobacteriaceae</taxon>
        <taxon>Chromobacterium</taxon>
    </lineage>
</organism>
<evidence type="ECO:0000313" key="3">
    <source>
        <dbReference type="Proteomes" id="UP001224516"/>
    </source>
</evidence>
<dbReference type="RefSeq" id="WP_261174147.1">
    <property type="nucleotide sequence ID" value="NZ_JAFCYX010000001.1"/>
</dbReference>
<dbReference type="EMBL" id="JAVFJF020000006">
    <property type="protein sequence ID" value="MEJ8674054.1"/>
    <property type="molecule type" value="Genomic_DNA"/>
</dbReference>
<reference evidence="2 3" key="1">
    <citation type="submission" date="2023-12" db="EMBL/GenBank/DDBJ databases">
        <title>Evaluation and characterization of a potential secondary metabolite violacein from indigenous Chromobacterium amazonense SAM215.</title>
        <authorList>
            <person name="Tarafdar M.R."/>
            <person name="Abedin S.M."/>
            <person name="Atiqua A."/>
            <person name="Saha A."/>
            <person name="Khan S.N."/>
        </authorList>
    </citation>
    <scope>NUCLEOTIDE SEQUENCE [LARGE SCALE GENOMIC DNA]</scope>
    <source>
        <strain evidence="2 3">SAM215</strain>
    </source>
</reference>
<dbReference type="Proteomes" id="UP001224516">
    <property type="component" value="Unassembled WGS sequence"/>
</dbReference>
<proteinExistence type="predicted"/>
<keyword evidence="3" id="KW-1185">Reference proteome</keyword>
<comment type="caution">
    <text evidence="2">The sequence shown here is derived from an EMBL/GenBank/DDBJ whole genome shotgun (WGS) entry which is preliminary data.</text>
</comment>
<gene>
    <name evidence="2" type="ORF">QCL97_004885</name>
</gene>
<feature type="compositionally biased region" description="Basic and acidic residues" evidence="1">
    <location>
        <begin position="53"/>
        <end position="63"/>
    </location>
</feature>
<evidence type="ECO:0000313" key="2">
    <source>
        <dbReference type="EMBL" id="MEJ8674054.1"/>
    </source>
</evidence>
<name>A0ABU8UYT4_9NEIS</name>
<feature type="region of interest" description="Disordered" evidence="1">
    <location>
        <begin position="28"/>
        <end position="63"/>
    </location>
</feature>
<evidence type="ECO:0000256" key="1">
    <source>
        <dbReference type="SAM" id="MobiDB-lite"/>
    </source>
</evidence>
<protein>
    <submittedName>
        <fullName evidence="2">Uncharacterized protein</fullName>
    </submittedName>
</protein>
<accession>A0ABU8UYT4</accession>